<evidence type="ECO:0000256" key="5">
    <source>
        <dbReference type="SAM" id="Coils"/>
    </source>
</evidence>
<dbReference type="InterPro" id="IPR013083">
    <property type="entry name" value="Znf_RING/FYVE/PHD"/>
</dbReference>
<dbReference type="EMBL" id="JADCNM010000011">
    <property type="protein sequence ID" value="KAG0462796.1"/>
    <property type="molecule type" value="Genomic_DNA"/>
</dbReference>
<proteinExistence type="predicted"/>
<dbReference type="Pfam" id="PF02207">
    <property type="entry name" value="zf-UBR"/>
    <property type="match status" value="1"/>
</dbReference>
<feature type="signal peptide" evidence="6">
    <location>
        <begin position="1"/>
        <end position="28"/>
    </location>
</feature>
<gene>
    <name evidence="8" type="ORF">HPP92_021272</name>
</gene>
<dbReference type="Gene3D" id="3.30.40.10">
    <property type="entry name" value="Zinc/RING finger domain, C3HC4 (zinc finger)"/>
    <property type="match status" value="1"/>
</dbReference>
<comment type="caution">
    <text evidence="8">The sequence shown here is derived from an EMBL/GenBank/DDBJ whole genome shotgun (WGS) entry which is preliminary data.</text>
</comment>
<dbReference type="PANTHER" id="PTHR13513">
    <property type="entry name" value="E3 UBIQUITIN-PROTEIN LIGASE UBR7"/>
    <property type="match status" value="1"/>
</dbReference>
<evidence type="ECO:0000256" key="3">
    <source>
        <dbReference type="ARBA" id="ARBA00022833"/>
    </source>
</evidence>
<feature type="zinc finger region" description="UBR-type" evidence="4">
    <location>
        <begin position="99"/>
        <end position="169"/>
    </location>
</feature>
<feature type="domain" description="UBR-type" evidence="7">
    <location>
        <begin position="99"/>
        <end position="169"/>
    </location>
</feature>
<accession>A0A835Q269</accession>
<protein>
    <recommendedName>
        <fullName evidence="7">UBR-type domain-containing protein</fullName>
    </recommendedName>
</protein>
<dbReference type="InterPro" id="IPR003126">
    <property type="entry name" value="Znf_UBR"/>
</dbReference>
<name>A0A835Q269_VANPL</name>
<keyword evidence="2" id="KW-0863">Zinc-finger</keyword>
<dbReference type="PANTHER" id="PTHR13513:SF9">
    <property type="entry name" value="E3 UBIQUITIN-PROTEIN LIGASE UBR7-RELATED"/>
    <property type="match status" value="1"/>
</dbReference>
<dbReference type="OrthoDB" id="10262564at2759"/>
<keyword evidence="1" id="KW-0479">Metal-binding</keyword>
<dbReference type="Proteomes" id="UP000639772">
    <property type="component" value="Chromosome 11"/>
</dbReference>
<dbReference type="GO" id="GO:0061630">
    <property type="term" value="F:ubiquitin protein ligase activity"/>
    <property type="evidence" value="ECO:0007669"/>
    <property type="project" value="InterPro"/>
</dbReference>
<evidence type="ECO:0000256" key="6">
    <source>
        <dbReference type="SAM" id="SignalP"/>
    </source>
</evidence>
<keyword evidence="3" id="KW-0862">Zinc</keyword>
<dbReference type="CDD" id="cd15542">
    <property type="entry name" value="PHD_UBR7"/>
    <property type="match status" value="1"/>
</dbReference>
<dbReference type="CDD" id="cd19677">
    <property type="entry name" value="UBR-box_UBR7"/>
    <property type="match status" value="1"/>
</dbReference>
<sequence>MLLALQKETATTSSCRLLLLFLIHSSISHPPCDRQSELRWFFCCFYDPGPIVSCDLLADEMGDAFEDEAEQTVTIKEYIEGIEAEELEADLVLGGDEGKECTYPNGYMKRQAVFSCLTCSPGGNAGVCTACSLACHDGHEVVELWTKRNFRCDCGNSKFGGFSCKICPNKEHENVDNTYNQNFIGRYCICVRPYPDPDAQEQVEMIQCCICEDWFHENHLGLDSTDEIPRDEEGEPLYEDFICQECALTCSFLKLYPPSTWARMNQSNVPESPGKESSVDSSSIVLAKSKFINDSNVMNGSLMNNATTYYEPTKSENKDQTQGETSSANYGLEEDKLFGSNGTSQVKCILGLDVGHTTFDLEKKPMFLSKKWRDMLCRCSTCTNFYKQKGLCYLIDNKDSLEEYENMAKQKREEKLQQEEGAEMNFLDKLNHVQKIEIMRGIADLKNEFHSFLESFDTSKAITSADVQGLFEKLAKKRQRLS</sequence>
<dbReference type="SUPFAM" id="SSF57903">
    <property type="entry name" value="FYVE/PHD zinc finger"/>
    <property type="match status" value="1"/>
</dbReference>
<dbReference type="PROSITE" id="PS51157">
    <property type="entry name" value="ZF_UBR"/>
    <property type="match status" value="1"/>
</dbReference>
<dbReference type="SMART" id="SM00396">
    <property type="entry name" value="ZnF_UBR1"/>
    <property type="match status" value="1"/>
</dbReference>
<dbReference type="AlphaFoldDB" id="A0A835Q269"/>
<dbReference type="InterPro" id="IPR011011">
    <property type="entry name" value="Znf_FYVE_PHD"/>
</dbReference>
<dbReference type="GO" id="GO:0008270">
    <property type="term" value="F:zinc ion binding"/>
    <property type="evidence" value="ECO:0007669"/>
    <property type="project" value="UniProtKB-KW"/>
</dbReference>
<evidence type="ECO:0000313" key="9">
    <source>
        <dbReference type="Proteomes" id="UP000639772"/>
    </source>
</evidence>
<reference evidence="8 9" key="1">
    <citation type="journal article" date="2020" name="Nat. Food">
        <title>A phased Vanilla planifolia genome enables genetic improvement of flavour and production.</title>
        <authorList>
            <person name="Hasing T."/>
            <person name="Tang H."/>
            <person name="Brym M."/>
            <person name="Khazi F."/>
            <person name="Huang T."/>
            <person name="Chambers A.H."/>
        </authorList>
    </citation>
    <scope>NUCLEOTIDE SEQUENCE [LARGE SCALE GENOMIC DNA]</scope>
    <source>
        <tissue evidence="8">Leaf</tissue>
    </source>
</reference>
<evidence type="ECO:0000313" key="8">
    <source>
        <dbReference type="EMBL" id="KAG0462796.1"/>
    </source>
</evidence>
<dbReference type="GO" id="GO:0005737">
    <property type="term" value="C:cytoplasm"/>
    <property type="evidence" value="ECO:0007669"/>
    <property type="project" value="TreeGrafter"/>
</dbReference>
<evidence type="ECO:0000256" key="2">
    <source>
        <dbReference type="ARBA" id="ARBA00022771"/>
    </source>
</evidence>
<feature type="coiled-coil region" evidence="5">
    <location>
        <begin position="394"/>
        <end position="421"/>
    </location>
</feature>
<feature type="chain" id="PRO_5032482467" description="UBR-type domain-containing protein" evidence="6">
    <location>
        <begin position="29"/>
        <end position="482"/>
    </location>
</feature>
<keyword evidence="6" id="KW-0732">Signal</keyword>
<evidence type="ECO:0000256" key="4">
    <source>
        <dbReference type="PROSITE-ProRule" id="PRU00508"/>
    </source>
</evidence>
<dbReference type="InterPro" id="IPR040204">
    <property type="entry name" value="UBR7"/>
</dbReference>
<dbReference type="InterPro" id="IPR047506">
    <property type="entry name" value="UBR7-like_UBR-box"/>
</dbReference>
<evidence type="ECO:0000256" key="1">
    <source>
        <dbReference type="ARBA" id="ARBA00022723"/>
    </source>
</evidence>
<evidence type="ECO:0000259" key="7">
    <source>
        <dbReference type="PROSITE" id="PS51157"/>
    </source>
</evidence>
<organism evidence="8 9">
    <name type="scientific">Vanilla planifolia</name>
    <name type="common">Vanilla</name>
    <dbReference type="NCBI Taxonomy" id="51239"/>
    <lineage>
        <taxon>Eukaryota</taxon>
        <taxon>Viridiplantae</taxon>
        <taxon>Streptophyta</taxon>
        <taxon>Embryophyta</taxon>
        <taxon>Tracheophyta</taxon>
        <taxon>Spermatophyta</taxon>
        <taxon>Magnoliopsida</taxon>
        <taxon>Liliopsida</taxon>
        <taxon>Asparagales</taxon>
        <taxon>Orchidaceae</taxon>
        <taxon>Vanilloideae</taxon>
        <taxon>Vanilleae</taxon>
        <taxon>Vanilla</taxon>
    </lineage>
</organism>
<keyword evidence="5" id="KW-0175">Coiled coil</keyword>